<dbReference type="PROSITE" id="PS51257">
    <property type="entry name" value="PROKAR_LIPOPROTEIN"/>
    <property type="match status" value="1"/>
</dbReference>
<accession>A0A918RPF0</accession>
<evidence type="ECO:0000313" key="2">
    <source>
        <dbReference type="EMBL" id="GHA07877.1"/>
    </source>
</evidence>
<proteinExistence type="predicted"/>
<protein>
    <recommendedName>
        <fullName evidence="4">Lipoprotein</fullName>
    </recommendedName>
</protein>
<reference evidence="2" key="1">
    <citation type="journal article" date="2014" name="Int. J. Syst. Evol. Microbiol.">
        <title>Complete genome sequence of Corynebacterium casei LMG S-19264T (=DSM 44701T), isolated from a smear-ripened cheese.</title>
        <authorList>
            <consortium name="US DOE Joint Genome Institute (JGI-PGF)"/>
            <person name="Walter F."/>
            <person name="Albersmeier A."/>
            <person name="Kalinowski J."/>
            <person name="Ruckert C."/>
        </authorList>
    </citation>
    <scope>NUCLEOTIDE SEQUENCE</scope>
    <source>
        <strain evidence="2">KCTC 12711</strain>
    </source>
</reference>
<feature type="chain" id="PRO_5037479475" description="Lipoprotein" evidence="1">
    <location>
        <begin position="20"/>
        <end position="151"/>
    </location>
</feature>
<comment type="caution">
    <text evidence="2">The sequence shown here is derived from an EMBL/GenBank/DDBJ whole genome shotgun (WGS) entry which is preliminary data.</text>
</comment>
<keyword evidence="3" id="KW-1185">Reference proteome</keyword>
<organism evidence="2 3">
    <name type="scientific">Arenicella chitinivorans</name>
    <dbReference type="NCBI Taxonomy" id="1329800"/>
    <lineage>
        <taxon>Bacteria</taxon>
        <taxon>Pseudomonadati</taxon>
        <taxon>Pseudomonadota</taxon>
        <taxon>Gammaproteobacteria</taxon>
        <taxon>Arenicellales</taxon>
        <taxon>Arenicellaceae</taxon>
        <taxon>Arenicella</taxon>
    </lineage>
</organism>
<evidence type="ECO:0000256" key="1">
    <source>
        <dbReference type="SAM" id="SignalP"/>
    </source>
</evidence>
<dbReference type="Proteomes" id="UP000614811">
    <property type="component" value="Unassembled WGS sequence"/>
</dbReference>
<sequence>MISRIVVIVGLIVSASACANRPQPYLASDCYLGQVNEKNRSYLQICFVGDRDSRGRFLFYSESVVGSSRKSRGLLCKQAFTFADNEGELLITSQRAECGIRRGYRASTRYDVLKGMKFDADVEFCRVVNSQKLACGLRSTETLDLFHKVQR</sequence>
<dbReference type="AlphaFoldDB" id="A0A918RPF0"/>
<dbReference type="RefSeq" id="WP_189399840.1">
    <property type="nucleotide sequence ID" value="NZ_BMXA01000002.1"/>
</dbReference>
<evidence type="ECO:0000313" key="3">
    <source>
        <dbReference type="Proteomes" id="UP000614811"/>
    </source>
</evidence>
<feature type="signal peptide" evidence="1">
    <location>
        <begin position="1"/>
        <end position="19"/>
    </location>
</feature>
<dbReference type="EMBL" id="BMXA01000002">
    <property type="protein sequence ID" value="GHA07877.1"/>
    <property type="molecule type" value="Genomic_DNA"/>
</dbReference>
<reference evidence="2" key="2">
    <citation type="submission" date="2020-09" db="EMBL/GenBank/DDBJ databases">
        <authorList>
            <person name="Sun Q."/>
            <person name="Kim S."/>
        </authorList>
    </citation>
    <scope>NUCLEOTIDE SEQUENCE</scope>
    <source>
        <strain evidence="2">KCTC 12711</strain>
    </source>
</reference>
<name>A0A918RPF0_9GAMM</name>
<evidence type="ECO:0008006" key="4">
    <source>
        <dbReference type="Google" id="ProtNLM"/>
    </source>
</evidence>
<gene>
    <name evidence="2" type="ORF">GCM10008090_17130</name>
</gene>
<keyword evidence="1" id="KW-0732">Signal</keyword>